<name>A0A5K8A0P6_9BACT</name>
<evidence type="ECO:0000256" key="1">
    <source>
        <dbReference type="SAM" id="Phobius"/>
    </source>
</evidence>
<organism evidence="2 3">
    <name type="scientific">Desulfosarcina ovata subsp. sediminis</name>
    <dbReference type="NCBI Taxonomy" id="885957"/>
    <lineage>
        <taxon>Bacteria</taxon>
        <taxon>Pseudomonadati</taxon>
        <taxon>Thermodesulfobacteriota</taxon>
        <taxon>Desulfobacteria</taxon>
        <taxon>Desulfobacterales</taxon>
        <taxon>Desulfosarcinaceae</taxon>
        <taxon>Desulfosarcina</taxon>
    </lineage>
</organism>
<keyword evidence="1" id="KW-1133">Transmembrane helix</keyword>
<evidence type="ECO:0000313" key="3">
    <source>
        <dbReference type="Proteomes" id="UP000425960"/>
    </source>
</evidence>
<feature type="transmembrane region" description="Helical" evidence="1">
    <location>
        <begin position="18"/>
        <end position="40"/>
    </location>
</feature>
<sequence length="200" mass="22729">MSNEQSSIFKDSQIRKGIIASVIASLLVVIFIQPVIRLVWSGILTFGTHVFQGFIDSIYANAARGHRNYVDVIILMLISSILSGFFCGGTFVITKQSIKPDTISKRLSRKSRLIILWILLVALHLSLIFLIIKPFSDIQLNTSFQQRLTIISPYLTNIEEKKLKASWASMEFRTDYEKIVSQIEKIANDNNAKLPILLWK</sequence>
<evidence type="ECO:0000313" key="2">
    <source>
        <dbReference type="EMBL" id="BBO86129.1"/>
    </source>
</evidence>
<dbReference type="Proteomes" id="UP000425960">
    <property type="component" value="Chromosome"/>
</dbReference>
<reference evidence="2 3" key="1">
    <citation type="submission" date="2019-11" db="EMBL/GenBank/DDBJ databases">
        <title>Comparative genomics of hydrocarbon-degrading Desulfosarcina strains.</title>
        <authorList>
            <person name="Watanabe M."/>
            <person name="Kojima H."/>
            <person name="Fukui M."/>
        </authorList>
    </citation>
    <scope>NUCLEOTIDE SEQUENCE [LARGE SCALE GENOMIC DNA]</scope>
    <source>
        <strain evidence="2 3">28bB2T</strain>
    </source>
</reference>
<dbReference type="RefSeq" id="WP_155325526.1">
    <property type="nucleotide sequence ID" value="NZ_AP021876.1"/>
</dbReference>
<accession>A0A5K8A0P6</accession>
<dbReference type="AlphaFoldDB" id="A0A5K8A0P6"/>
<proteinExistence type="predicted"/>
<feature type="transmembrane region" description="Helical" evidence="1">
    <location>
        <begin position="72"/>
        <end position="93"/>
    </location>
</feature>
<dbReference type="EMBL" id="AP021876">
    <property type="protein sequence ID" value="BBO86129.1"/>
    <property type="molecule type" value="Genomic_DNA"/>
</dbReference>
<feature type="transmembrane region" description="Helical" evidence="1">
    <location>
        <begin position="113"/>
        <end position="132"/>
    </location>
</feature>
<keyword evidence="1" id="KW-0812">Transmembrane</keyword>
<protein>
    <submittedName>
        <fullName evidence="2">Uncharacterized protein</fullName>
    </submittedName>
</protein>
<gene>
    <name evidence="2" type="ORF">DSCO28_66950</name>
</gene>
<dbReference type="KEGG" id="dov:DSCO28_66950"/>
<keyword evidence="1" id="KW-0472">Membrane</keyword>